<organism evidence="2 3">
    <name type="scientific">Marinobacter nauticus</name>
    <name type="common">Marinobacter hydrocarbonoclasticus</name>
    <name type="synonym">Marinobacter aquaeolei</name>
    <dbReference type="NCBI Taxonomy" id="2743"/>
    <lineage>
        <taxon>Bacteria</taxon>
        <taxon>Pseudomonadati</taxon>
        <taxon>Pseudomonadota</taxon>
        <taxon>Gammaproteobacteria</taxon>
        <taxon>Pseudomonadales</taxon>
        <taxon>Marinobacteraceae</taxon>
        <taxon>Marinobacter</taxon>
    </lineage>
</organism>
<accession>A0A368X6X8</accession>
<comment type="caution">
    <text evidence="2">The sequence shown here is derived from an EMBL/GenBank/DDBJ whole genome shotgun (WGS) entry which is preliminary data.</text>
</comment>
<dbReference type="Proteomes" id="UP000253647">
    <property type="component" value="Unassembled WGS sequence"/>
</dbReference>
<reference evidence="2 3" key="1">
    <citation type="submission" date="2018-07" db="EMBL/GenBank/DDBJ databases">
        <title>Freshwater and sediment microbial communities from various areas in North America, analyzing microbe dynamics in response to fracking.</title>
        <authorList>
            <person name="Lamendella R."/>
        </authorList>
    </citation>
    <scope>NUCLEOTIDE SEQUENCE [LARGE SCALE GENOMIC DNA]</scope>
    <source>
        <strain evidence="2 3">105B</strain>
    </source>
</reference>
<name>A0A368X6X8_MARNT</name>
<dbReference type="EMBL" id="QPJI01000020">
    <property type="protein sequence ID" value="RCW62946.1"/>
    <property type="molecule type" value="Genomic_DNA"/>
</dbReference>
<dbReference type="AlphaFoldDB" id="A0A368X6X8"/>
<evidence type="ECO:0000313" key="2">
    <source>
        <dbReference type="EMBL" id="RCW62946.1"/>
    </source>
</evidence>
<proteinExistence type="predicted"/>
<gene>
    <name evidence="2" type="ORF">DET61_12068</name>
</gene>
<feature type="region of interest" description="Disordered" evidence="1">
    <location>
        <begin position="40"/>
        <end position="62"/>
    </location>
</feature>
<sequence>MSADQELLIKVRAILDDPVQRKVLKGSDIQFMERLVAAQERSGKPRLTPRQRNTLQKLLPTA</sequence>
<evidence type="ECO:0000256" key="1">
    <source>
        <dbReference type="SAM" id="MobiDB-lite"/>
    </source>
</evidence>
<protein>
    <submittedName>
        <fullName evidence="2">Uncharacterized protein</fullName>
    </submittedName>
</protein>
<evidence type="ECO:0000313" key="3">
    <source>
        <dbReference type="Proteomes" id="UP000253647"/>
    </source>
</evidence>